<accession>A0A6P4IFC7</accession>
<evidence type="ECO:0000313" key="6">
    <source>
        <dbReference type="Proteomes" id="UP001652661"/>
    </source>
</evidence>
<evidence type="ECO:0000256" key="4">
    <source>
        <dbReference type="ARBA" id="ARBA00023242"/>
    </source>
</evidence>
<keyword evidence="4" id="KW-0539">Nucleus</keyword>
<sequence>MPRKKQNKRSAQASAEGPTPAKVPKEAKFLSQEDKIIGCLYSENNAERMYQICHLPHWFTLRGTSPFPYPEENLMRIWKGLLHTIRMSEKPQDREELVEQAAQMVDSFGGNTTLSLAYFSAFMRTTSEEHSGVKLKSMDKWVLMLVRRMLRHVLRVFKHTKWSAELIGAFNKSMQTIVLSEKPKSRGLTMHYLEIFFEELAKEADGDITAAQVNTFLLPFVTYVATQLDGHLLAQCRAKVLHHLVYQSDLGRSYSKKYNAWKRMGFPTASIDDFESPEKETFSLGPLVGIVDCELPVLPINADCVLDELQNLIGSSKINRNRRKILGDLLKLYETYKSGEFPFGVRTRPTVVDQNEETATPKANQESDNARDVALKREISVPSVNHEKKKLLQTDSGELGEILLPELQHIKIETISVPSSINDEVELVNEQLEPRIKTAGLPDKETLLTSQQAELGGQQHVAISRRHLFLLNKFNLLETANWLDHHFGITQPRVSGEQANTACAVEQAAELRNENGEPKAKKTKVEQHNAKNPVQAELKAKTQEGGQPDPKNDVQPQTTAAAKASEASLKHGNLGKISEPPRKQAKKTNKPGLATPKSPKGVKIKIEPNW</sequence>
<gene>
    <name evidence="7" type="primary">LOC108074132</name>
</gene>
<dbReference type="PANTHER" id="PTHR13026">
    <property type="entry name" value="NNP-1 PROTEIN NOVEL NUCLEAR PROTEIN 1 NOP52"/>
    <property type="match status" value="1"/>
</dbReference>
<feature type="region of interest" description="Disordered" evidence="5">
    <location>
        <begin position="1"/>
        <end position="24"/>
    </location>
</feature>
<reference evidence="7" key="1">
    <citation type="submission" date="2025-08" db="UniProtKB">
        <authorList>
            <consortium name="RefSeq"/>
        </authorList>
    </citation>
    <scope>IDENTIFICATION</scope>
    <source>
        <strain evidence="7">14028-0561.14</strain>
        <tissue evidence="7">Whole fly</tissue>
    </source>
</reference>
<evidence type="ECO:0000256" key="5">
    <source>
        <dbReference type="SAM" id="MobiDB-lite"/>
    </source>
</evidence>
<keyword evidence="3" id="KW-0698">rRNA processing</keyword>
<dbReference type="GO" id="GO:0030688">
    <property type="term" value="C:preribosome, small subunit precursor"/>
    <property type="evidence" value="ECO:0007669"/>
    <property type="project" value="InterPro"/>
</dbReference>
<dbReference type="OrthoDB" id="2019504at2759"/>
<keyword evidence="6" id="KW-1185">Reference proteome</keyword>
<name>A0A6P4IFC7_DROKI</name>
<evidence type="ECO:0000256" key="3">
    <source>
        <dbReference type="ARBA" id="ARBA00022552"/>
    </source>
</evidence>
<organism evidence="6 7">
    <name type="scientific">Drosophila kikkawai</name>
    <name type="common">Fruit fly</name>
    <dbReference type="NCBI Taxonomy" id="30033"/>
    <lineage>
        <taxon>Eukaryota</taxon>
        <taxon>Metazoa</taxon>
        <taxon>Ecdysozoa</taxon>
        <taxon>Arthropoda</taxon>
        <taxon>Hexapoda</taxon>
        <taxon>Insecta</taxon>
        <taxon>Pterygota</taxon>
        <taxon>Neoptera</taxon>
        <taxon>Endopterygota</taxon>
        <taxon>Diptera</taxon>
        <taxon>Brachycera</taxon>
        <taxon>Muscomorpha</taxon>
        <taxon>Ephydroidea</taxon>
        <taxon>Drosophilidae</taxon>
        <taxon>Drosophila</taxon>
        <taxon>Sophophora</taxon>
    </lineage>
</organism>
<dbReference type="InterPro" id="IPR010301">
    <property type="entry name" value="RRP1"/>
</dbReference>
<dbReference type="RefSeq" id="XP_017021521.1">
    <property type="nucleotide sequence ID" value="XM_017166032.1"/>
</dbReference>
<dbReference type="AlphaFoldDB" id="A0A6P4IFC7"/>
<feature type="compositionally biased region" description="Basic and acidic residues" evidence="5">
    <location>
        <begin position="511"/>
        <end position="529"/>
    </location>
</feature>
<dbReference type="GeneID" id="108074132"/>
<protein>
    <submittedName>
        <fullName evidence="7">Ribosomal RNA processing protein 1 homolog</fullName>
    </submittedName>
</protein>
<dbReference type="Pfam" id="PF05997">
    <property type="entry name" value="Nop52"/>
    <property type="match status" value="1"/>
</dbReference>
<comment type="similarity">
    <text evidence="2">Belongs to the RRP1 family.</text>
</comment>
<dbReference type="GO" id="GO:0006364">
    <property type="term" value="P:rRNA processing"/>
    <property type="evidence" value="ECO:0007669"/>
    <property type="project" value="UniProtKB-KW"/>
</dbReference>
<comment type="subcellular location">
    <subcellularLocation>
        <location evidence="1">Nucleus</location>
    </subcellularLocation>
</comment>
<dbReference type="PANTHER" id="PTHR13026:SF0">
    <property type="entry name" value="RIBOSOMAL RNA PROCESSING 1B"/>
    <property type="match status" value="1"/>
</dbReference>
<proteinExistence type="inferred from homology"/>
<evidence type="ECO:0000256" key="1">
    <source>
        <dbReference type="ARBA" id="ARBA00004123"/>
    </source>
</evidence>
<dbReference type="Proteomes" id="UP001652661">
    <property type="component" value="Chromosome X"/>
</dbReference>
<evidence type="ECO:0000256" key="2">
    <source>
        <dbReference type="ARBA" id="ARBA00006374"/>
    </source>
</evidence>
<evidence type="ECO:0000313" key="7">
    <source>
        <dbReference type="RefSeq" id="XP_017021521.1"/>
    </source>
</evidence>
<feature type="region of interest" description="Disordered" evidence="5">
    <location>
        <begin position="511"/>
        <end position="610"/>
    </location>
</feature>
<dbReference type="GO" id="GO:0005634">
    <property type="term" value="C:nucleus"/>
    <property type="evidence" value="ECO:0007669"/>
    <property type="project" value="UniProtKB-SubCell"/>
</dbReference>